<dbReference type="PANTHER" id="PTHR31465:SF27">
    <property type="entry name" value="DOMAIN PROTEIN, PUTATIVE (AFU_ORTHOLOGUE AFUA_3G01030)-RELATED"/>
    <property type="match status" value="1"/>
</dbReference>
<keyword evidence="2 5" id="KW-0812">Transmembrane</keyword>
<dbReference type="STRING" id="1149755.A0A2J6R7I2"/>
<protein>
    <submittedName>
        <fullName evidence="6">RTA1-domain-containing protein</fullName>
    </submittedName>
</protein>
<dbReference type="GO" id="GO:0016020">
    <property type="term" value="C:membrane"/>
    <property type="evidence" value="ECO:0007669"/>
    <property type="project" value="UniProtKB-SubCell"/>
</dbReference>
<evidence type="ECO:0000313" key="7">
    <source>
        <dbReference type="Proteomes" id="UP000235786"/>
    </source>
</evidence>
<gene>
    <name evidence="6" type="ORF">L207DRAFT_141092</name>
</gene>
<feature type="transmembrane region" description="Helical" evidence="5">
    <location>
        <begin position="237"/>
        <end position="256"/>
    </location>
</feature>
<keyword evidence="7" id="KW-1185">Reference proteome</keyword>
<dbReference type="EMBL" id="KZ613954">
    <property type="protein sequence ID" value="PMD34460.1"/>
    <property type="molecule type" value="Genomic_DNA"/>
</dbReference>
<feature type="transmembrane region" description="Helical" evidence="5">
    <location>
        <begin position="81"/>
        <end position="101"/>
    </location>
</feature>
<keyword evidence="4 5" id="KW-0472">Membrane</keyword>
<comment type="subcellular location">
    <subcellularLocation>
        <location evidence="1">Membrane</location>
        <topology evidence="1">Multi-pass membrane protein</topology>
    </subcellularLocation>
</comment>
<feature type="transmembrane region" description="Helical" evidence="5">
    <location>
        <begin position="152"/>
        <end position="178"/>
    </location>
</feature>
<feature type="transmembrane region" description="Helical" evidence="5">
    <location>
        <begin position="199"/>
        <end position="217"/>
    </location>
</feature>
<feature type="transmembrane region" description="Helical" evidence="5">
    <location>
        <begin position="121"/>
        <end position="140"/>
    </location>
</feature>
<dbReference type="Proteomes" id="UP000235786">
    <property type="component" value="Unassembled WGS sequence"/>
</dbReference>
<sequence length="290" mass="32254">MAVLEYYPGTTVYLWKYIPSLAAAIAFAIIYLITGSLVSFRMWKTKTWFCAAFVTGCFMEVIGYVARAFAVNQTGSLGPFVIQACFILLPPAFFAASIYMILARIIRAVDGDHLSIIKPRIVTRIFVTGDFLSIGVQGTTSGMTSHDNLKTIATVLVLIGLAIQLLSFALFGACAIVFHKRIRRNPTPRSREVGSKWLHTLYMLYAVSALIIIRSVFRVVEYAFGQNGYPMAHEWTLFAFDSVPMSLVTIIFFFFYPSDLAPKLEDEAAMRLESFGSGIESKQSVVRNGV</sequence>
<dbReference type="AlphaFoldDB" id="A0A2J6R7I2"/>
<reference evidence="6 7" key="1">
    <citation type="submission" date="2016-04" db="EMBL/GenBank/DDBJ databases">
        <title>A degradative enzymes factory behind the ericoid mycorrhizal symbiosis.</title>
        <authorList>
            <consortium name="DOE Joint Genome Institute"/>
            <person name="Martino E."/>
            <person name="Morin E."/>
            <person name="Grelet G."/>
            <person name="Kuo A."/>
            <person name="Kohler A."/>
            <person name="Daghino S."/>
            <person name="Barry K."/>
            <person name="Choi C."/>
            <person name="Cichocki N."/>
            <person name="Clum A."/>
            <person name="Copeland A."/>
            <person name="Hainaut M."/>
            <person name="Haridas S."/>
            <person name="Labutti K."/>
            <person name="Lindquist E."/>
            <person name="Lipzen A."/>
            <person name="Khouja H.-R."/>
            <person name="Murat C."/>
            <person name="Ohm R."/>
            <person name="Olson A."/>
            <person name="Spatafora J."/>
            <person name="Veneault-Fourrey C."/>
            <person name="Henrissat B."/>
            <person name="Grigoriev I."/>
            <person name="Martin F."/>
            <person name="Perotto S."/>
        </authorList>
    </citation>
    <scope>NUCLEOTIDE SEQUENCE [LARGE SCALE GENOMIC DNA]</scope>
    <source>
        <strain evidence="6 7">F</strain>
    </source>
</reference>
<feature type="transmembrane region" description="Helical" evidence="5">
    <location>
        <begin position="20"/>
        <end position="40"/>
    </location>
</feature>
<feature type="transmembrane region" description="Helical" evidence="5">
    <location>
        <begin position="47"/>
        <end position="69"/>
    </location>
</feature>
<keyword evidence="3 5" id="KW-1133">Transmembrane helix</keyword>
<evidence type="ECO:0000256" key="3">
    <source>
        <dbReference type="ARBA" id="ARBA00022989"/>
    </source>
</evidence>
<evidence type="ECO:0000256" key="4">
    <source>
        <dbReference type="ARBA" id="ARBA00023136"/>
    </source>
</evidence>
<evidence type="ECO:0000256" key="5">
    <source>
        <dbReference type="SAM" id="Phobius"/>
    </source>
</evidence>
<organism evidence="6 7">
    <name type="scientific">Hyaloscypha variabilis (strain UAMH 11265 / GT02V1 / F)</name>
    <name type="common">Meliniomyces variabilis</name>
    <dbReference type="NCBI Taxonomy" id="1149755"/>
    <lineage>
        <taxon>Eukaryota</taxon>
        <taxon>Fungi</taxon>
        <taxon>Dikarya</taxon>
        <taxon>Ascomycota</taxon>
        <taxon>Pezizomycotina</taxon>
        <taxon>Leotiomycetes</taxon>
        <taxon>Helotiales</taxon>
        <taxon>Hyaloscyphaceae</taxon>
        <taxon>Hyaloscypha</taxon>
        <taxon>Hyaloscypha variabilis</taxon>
    </lineage>
</organism>
<accession>A0A2J6R7I2</accession>
<dbReference type="Pfam" id="PF04479">
    <property type="entry name" value="RTA1"/>
    <property type="match status" value="1"/>
</dbReference>
<name>A0A2J6R7I2_HYAVF</name>
<evidence type="ECO:0000256" key="2">
    <source>
        <dbReference type="ARBA" id="ARBA00022692"/>
    </source>
</evidence>
<dbReference type="OrthoDB" id="3358017at2759"/>
<evidence type="ECO:0000313" key="6">
    <source>
        <dbReference type="EMBL" id="PMD34460.1"/>
    </source>
</evidence>
<proteinExistence type="predicted"/>
<dbReference type="PANTHER" id="PTHR31465">
    <property type="entry name" value="PROTEIN RTA1-RELATED"/>
    <property type="match status" value="1"/>
</dbReference>
<dbReference type="InterPro" id="IPR007568">
    <property type="entry name" value="RTA1"/>
</dbReference>
<evidence type="ECO:0000256" key="1">
    <source>
        <dbReference type="ARBA" id="ARBA00004141"/>
    </source>
</evidence>